<evidence type="ECO:0000313" key="2">
    <source>
        <dbReference type="Proteomes" id="UP001629235"/>
    </source>
</evidence>
<reference evidence="1 2" key="1">
    <citation type="journal article" date="2024" name="Chem. Sci.">
        <title>Discovery of megapolipeptins by genome mining of a Burkholderiales bacteria collection.</title>
        <authorList>
            <person name="Paulo B.S."/>
            <person name="Recchia M.J.J."/>
            <person name="Lee S."/>
            <person name="Fergusson C.H."/>
            <person name="Romanowski S.B."/>
            <person name="Hernandez A."/>
            <person name="Krull N."/>
            <person name="Liu D.Y."/>
            <person name="Cavanagh H."/>
            <person name="Bos A."/>
            <person name="Gray C.A."/>
            <person name="Murphy B.T."/>
            <person name="Linington R.G."/>
            <person name="Eustaquio A.S."/>
        </authorList>
    </citation>
    <scope>NUCLEOTIDE SEQUENCE [LARGE SCALE GENOMIC DNA]</scope>
    <source>
        <strain evidence="1 2">RL18-126-BIB-B</strain>
    </source>
</reference>
<gene>
    <name evidence="1" type="ORF">PQR01_14370</name>
</gene>
<sequence>MNDTRVPVTVLTGFLGAGKTTLLNRILSEKHGLRIAVIENEFGEIGIDDALVINADEEVFEMNNGCICCTVRGDLIRILGNLMRRRDRFDHILVETTGMADPGPVCQTFFVDDEIRSALRLDGIVTVVDAKHVQLHIDDTDEVREQIAFADVILLNKADLVSAPELDMLEQRLHGMNGLARIHRTVNADIPVKTVMDVGGFDLSRVLEDRPAFLEPEYPFEWAGIWELPAGITELRHGSGPDRTIGTLLMPAKGATPEDLDQVTTSANIAFTRQRKLQPASAKLMAGSTPVSLRVPEAGAERSVQLLISQPGPYALVTEHGPDEFDLRLERDGQRITPLISREFNAGHTHDEAVNSVGISLEGALSEHKLNNWLGPLLAEKGADIYRMKGIFNIAGEDRRVVLQGVHMLMDSSADRLWKVTEPRRSEIVFIGRDLDRQALTEGLRACLI</sequence>
<evidence type="ECO:0000313" key="1">
    <source>
        <dbReference type="EMBL" id="MFM0104627.1"/>
    </source>
</evidence>
<organism evidence="1 2">
    <name type="scientific">Paraburkholderia rhynchosiae</name>
    <dbReference type="NCBI Taxonomy" id="487049"/>
    <lineage>
        <taxon>Bacteria</taxon>
        <taxon>Pseudomonadati</taxon>
        <taxon>Pseudomonadota</taxon>
        <taxon>Betaproteobacteria</taxon>
        <taxon>Burkholderiales</taxon>
        <taxon>Burkholderiaceae</taxon>
        <taxon>Paraburkholderia</taxon>
    </lineage>
</organism>
<dbReference type="Proteomes" id="UP001629235">
    <property type="component" value="Unassembled WGS sequence"/>
</dbReference>
<accession>A0ACC7NAY0</accession>
<protein>
    <submittedName>
        <fullName evidence="1">GTP-binding protein</fullName>
    </submittedName>
</protein>
<name>A0ACC7NAY0_9BURK</name>
<keyword evidence="2" id="KW-1185">Reference proteome</keyword>
<comment type="caution">
    <text evidence="1">The sequence shown here is derived from an EMBL/GenBank/DDBJ whole genome shotgun (WGS) entry which is preliminary data.</text>
</comment>
<proteinExistence type="predicted"/>
<dbReference type="EMBL" id="JAQQDW010000024">
    <property type="protein sequence ID" value="MFM0104627.1"/>
    <property type="molecule type" value="Genomic_DNA"/>
</dbReference>